<dbReference type="SUPFAM" id="SSF54001">
    <property type="entry name" value="Cysteine proteinases"/>
    <property type="match status" value="1"/>
</dbReference>
<name>A0A1Q2D0M2_9ACTN</name>
<organism evidence="1 2">
    <name type="scientific">Tessaracoccus flavescens</name>
    <dbReference type="NCBI Taxonomy" id="399497"/>
    <lineage>
        <taxon>Bacteria</taxon>
        <taxon>Bacillati</taxon>
        <taxon>Actinomycetota</taxon>
        <taxon>Actinomycetes</taxon>
        <taxon>Propionibacteriales</taxon>
        <taxon>Propionibacteriaceae</taxon>
        <taxon>Tessaracoccus</taxon>
    </lineage>
</organism>
<reference evidence="1 2" key="1">
    <citation type="journal article" date="2008" name="Int. J. Syst. Evol. Microbiol.">
        <title>Tessaracoccus flavescens sp. nov., isolated from marine sediment.</title>
        <authorList>
            <person name="Lee D.W."/>
            <person name="Lee S.D."/>
        </authorList>
    </citation>
    <scope>NUCLEOTIDE SEQUENCE [LARGE SCALE GENOMIC DNA]</scope>
    <source>
        <strain evidence="1 2">SST-39T</strain>
    </source>
</reference>
<gene>
    <name evidence="1" type="ORF">BW733_14375</name>
</gene>
<protein>
    <recommendedName>
        <fullName evidence="3">Calpain catalytic domain-containing protein</fullName>
    </recommendedName>
</protein>
<sequence length="395" mass="42860">MGISVPGLLNFRGDRWQVAADLLRSSARGSTAQADSLRAAADAMSKAWSDEIGAMIAERCRQQADVVEQQATTLPPLADALDAGAAQMQDLSTEMLKLVERAAAADVVVTDDGGARPAFDLGLLDPREAARRIAIANAVRAVATSILHRADLVDRRLATVLALALGLMAPPFDMGPLDLSDEALARAADLTTQGSTGYCAWVSPLMSLARSNPDFIRRRMVWDEDSQTYTVTLYDRDTGAPIQVSVDPRQLPEFPSNGMTQEPDFVSIYTQAMRQTYPDIDSSNFQLTGKIVLGKTYDEQTSREVPFDEIRDTLDTEPPGSAMVATTGAPEQQPDDVPAHKKLYGGHAYSVVGFTPDGQIILRNPHGPGSDSHTVTLTEDEYRRWINGVMTWPAQ</sequence>
<dbReference type="Proteomes" id="UP000188235">
    <property type="component" value="Chromosome"/>
</dbReference>
<dbReference type="AlphaFoldDB" id="A0A1Q2D0M2"/>
<dbReference type="KEGG" id="tfa:BW733_14375"/>
<evidence type="ECO:0008006" key="3">
    <source>
        <dbReference type="Google" id="ProtNLM"/>
    </source>
</evidence>
<dbReference type="OrthoDB" id="4617536at2"/>
<dbReference type="EMBL" id="CP019607">
    <property type="protein sequence ID" value="AQP51835.1"/>
    <property type="molecule type" value="Genomic_DNA"/>
</dbReference>
<evidence type="ECO:0000313" key="2">
    <source>
        <dbReference type="Proteomes" id="UP000188235"/>
    </source>
</evidence>
<dbReference type="RefSeq" id="WP_077351496.1">
    <property type="nucleotide sequence ID" value="NZ_CP019607.1"/>
</dbReference>
<dbReference type="InterPro" id="IPR038765">
    <property type="entry name" value="Papain-like_cys_pep_sf"/>
</dbReference>
<keyword evidence="2" id="KW-1185">Reference proteome</keyword>
<dbReference type="STRING" id="399497.BW733_14375"/>
<evidence type="ECO:0000313" key="1">
    <source>
        <dbReference type="EMBL" id="AQP51835.1"/>
    </source>
</evidence>
<proteinExistence type="predicted"/>
<accession>A0A1Q2D0M2</accession>